<dbReference type="Proteomes" id="UP000053669">
    <property type="component" value="Unassembled WGS sequence"/>
</dbReference>
<dbReference type="Pfam" id="PF07883">
    <property type="entry name" value="Cupin_2"/>
    <property type="match status" value="1"/>
</dbReference>
<dbReference type="InterPro" id="IPR001387">
    <property type="entry name" value="Cro/C1-type_HTH"/>
</dbReference>
<dbReference type="CDD" id="cd00093">
    <property type="entry name" value="HTH_XRE"/>
    <property type="match status" value="1"/>
</dbReference>
<dbReference type="Pfam" id="PF13560">
    <property type="entry name" value="HTH_31"/>
    <property type="match status" value="1"/>
</dbReference>
<sequence length="213" mass="22680">MMDLVALGGHVQALRHTRGLTLQQLAEAAEVSVSMLSSVERGQKAPTVVVLARIADGLGVPLTELVAQPDDNRVIVRRLTDQETVDEPGGWRRTILTPVVPGVNFEWIRTTLPPGCDAGQFPAYAPGSHEFVVVESGTLQLTVADRLVELRGGDSLYFAADVTHAYANPGPEPCTYYIAALIMRPRAAQPHSRGSAASPRVPDAAGHQTASGN</sequence>
<dbReference type="SUPFAM" id="SSF47413">
    <property type="entry name" value="lambda repressor-like DNA-binding domains"/>
    <property type="match status" value="1"/>
</dbReference>
<dbReference type="GO" id="GO:0003700">
    <property type="term" value="F:DNA-binding transcription factor activity"/>
    <property type="evidence" value="ECO:0007669"/>
    <property type="project" value="TreeGrafter"/>
</dbReference>
<proteinExistence type="predicted"/>
<dbReference type="Gene3D" id="2.60.120.10">
    <property type="entry name" value="Jelly Rolls"/>
    <property type="match status" value="1"/>
</dbReference>
<dbReference type="InterPro" id="IPR050807">
    <property type="entry name" value="TransReg_Diox_bact_type"/>
</dbReference>
<evidence type="ECO:0000313" key="5">
    <source>
        <dbReference type="Proteomes" id="UP000053669"/>
    </source>
</evidence>
<dbReference type="InterPro" id="IPR014710">
    <property type="entry name" value="RmlC-like_jellyroll"/>
</dbReference>
<organism evidence="4 5">
    <name type="scientific">Streptomyces canus</name>
    <dbReference type="NCBI Taxonomy" id="58343"/>
    <lineage>
        <taxon>Bacteria</taxon>
        <taxon>Bacillati</taxon>
        <taxon>Actinomycetota</taxon>
        <taxon>Actinomycetes</taxon>
        <taxon>Kitasatosporales</taxon>
        <taxon>Streptomycetaceae</taxon>
        <taxon>Streptomyces</taxon>
        <taxon>Streptomyces aurantiacus group</taxon>
    </lineage>
</organism>
<dbReference type="PANTHER" id="PTHR46797">
    <property type="entry name" value="HTH-TYPE TRANSCRIPTIONAL REGULATOR"/>
    <property type="match status" value="1"/>
</dbReference>
<dbReference type="InterPro" id="IPR011051">
    <property type="entry name" value="RmlC_Cupin_sf"/>
</dbReference>
<dbReference type="AlphaFoldDB" id="A0A117R690"/>
<dbReference type="GO" id="GO:0005829">
    <property type="term" value="C:cytosol"/>
    <property type="evidence" value="ECO:0007669"/>
    <property type="project" value="TreeGrafter"/>
</dbReference>
<protein>
    <submittedName>
        <fullName evidence="4">XRE family transcriptional regulator</fullName>
    </submittedName>
</protein>
<dbReference type="GO" id="GO:0003677">
    <property type="term" value="F:DNA binding"/>
    <property type="evidence" value="ECO:0007669"/>
    <property type="project" value="UniProtKB-KW"/>
</dbReference>
<name>A0A117R690_9ACTN</name>
<reference evidence="4 5" key="1">
    <citation type="submission" date="2015-10" db="EMBL/GenBank/DDBJ databases">
        <title>Draft genome sequence of Streptomyces canus DSM 40017, type strain for the species Streptomyces canus.</title>
        <authorList>
            <person name="Ruckert C."/>
            <person name="Winkler A."/>
            <person name="Kalinowski J."/>
            <person name="Kampfer P."/>
            <person name="Glaeser S."/>
        </authorList>
    </citation>
    <scope>NUCLEOTIDE SEQUENCE [LARGE SCALE GENOMIC DNA]</scope>
    <source>
        <strain evidence="4 5">DSM 40017</strain>
    </source>
</reference>
<dbReference type="PROSITE" id="PS50943">
    <property type="entry name" value="HTH_CROC1"/>
    <property type="match status" value="1"/>
</dbReference>
<dbReference type="Gene3D" id="1.10.260.40">
    <property type="entry name" value="lambda repressor-like DNA-binding domains"/>
    <property type="match status" value="1"/>
</dbReference>
<dbReference type="CDD" id="cd02209">
    <property type="entry name" value="cupin_XRE_C"/>
    <property type="match status" value="1"/>
</dbReference>
<dbReference type="InterPro" id="IPR013096">
    <property type="entry name" value="Cupin_2"/>
</dbReference>
<dbReference type="EMBL" id="LMWU01000007">
    <property type="protein sequence ID" value="KUN73380.1"/>
    <property type="molecule type" value="Genomic_DNA"/>
</dbReference>
<dbReference type="InterPro" id="IPR010982">
    <property type="entry name" value="Lambda_DNA-bd_dom_sf"/>
</dbReference>
<accession>A0A117R690</accession>
<dbReference type="STRING" id="58343.AQJ46_09255"/>
<feature type="region of interest" description="Disordered" evidence="2">
    <location>
        <begin position="189"/>
        <end position="213"/>
    </location>
</feature>
<evidence type="ECO:0000256" key="1">
    <source>
        <dbReference type="ARBA" id="ARBA00023125"/>
    </source>
</evidence>
<feature type="domain" description="HTH cro/C1-type" evidence="3">
    <location>
        <begin position="11"/>
        <end position="65"/>
    </location>
</feature>
<keyword evidence="1" id="KW-0238">DNA-binding</keyword>
<comment type="caution">
    <text evidence="4">The sequence shown here is derived from an EMBL/GenBank/DDBJ whole genome shotgun (WGS) entry which is preliminary data.</text>
</comment>
<dbReference type="SMART" id="SM00530">
    <property type="entry name" value="HTH_XRE"/>
    <property type="match status" value="1"/>
</dbReference>
<evidence type="ECO:0000256" key="2">
    <source>
        <dbReference type="SAM" id="MobiDB-lite"/>
    </source>
</evidence>
<gene>
    <name evidence="4" type="ORF">AQJ46_09255</name>
</gene>
<dbReference type="RefSeq" id="WP_059205055.1">
    <property type="nucleotide sequence ID" value="NZ_KQ948657.1"/>
</dbReference>
<dbReference type="PANTHER" id="PTHR46797:SF1">
    <property type="entry name" value="METHYLPHOSPHONATE SYNTHASE"/>
    <property type="match status" value="1"/>
</dbReference>
<dbReference type="SUPFAM" id="SSF51182">
    <property type="entry name" value="RmlC-like cupins"/>
    <property type="match status" value="1"/>
</dbReference>
<evidence type="ECO:0000313" key="4">
    <source>
        <dbReference type="EMBL" id="KUN73380.1"/>
    </source>
</evidence>
<evidence type="ECO:0000259" key="3">
    <source>
        <dbReference type="PROSITE" id="PS50943"/>
    </source>
</evidence>